<dbReference type="Proteomes" id="UP001163255">
    <property type="component" value="Chromosome"/>
</dbReference>
<gene>
    <name evidence="1" type="ORF">NX720_03555</name>
</gene>
<evidence type="ECO:0000313" key="1">
    <source>
        <dbReference type="EMBL" id="UYM17015.1"/>
    </source>
</evidence>
<reference evidence="1" key="1">
    <citation type="submission" date="2022-10" db="EMBL/GenBank/DDBJ databases">
        <title>Completed Genome Sequence of two octocoral isolated bacterium, Endozoicomonas euniceicola EF212T and Endozoicomonas gorgoniicola PS125T.</title>
        <authorList>
            <person name="Chiou Y.-J."/>
            <person name="Chen Y.-H."/>
        </authorList>
    </citation>
    <scope>NUCLEOTIDE SEQUENCE</scope>
    <source>
        <strain evidence="1">EF212</strain>
    </source>
</reference>
<dbReference type="RefSeq" id="WP_262599426.1">
    <property type="nucleotide sequence ID" value="NZ_CP103300.1"/>
</dbReference>
<name>A0ABY6GW85_9GAMM</name>
<proteinExistence type="predicted"/>
<dbReference type="EMBL" id="CP103300">
    <property type="protein sequence ID" value="UYM17015.1"/>
    <property type="molecule type" value="Genomic_DNA"/>
</dbReference>
<keyword evidence="2" id="KW-1185">Reference proteome</keyword>
<organism evidence="1 2">
    <name type="scientific">Endozoicomonas euniceicola</name>
    <dbReference type="NCBI Taxonomy" id="1234143"/>
    <lineage>
        <taxon>Bacteria</taxon>
        <taxon>Pseudomonadati</taxon>
        <taxon>Pseudomonadota</taxon>
        <taxon>Gammaproteobacteria</taxon>
        <taxon>Oceanospirillales</taxon>
        <taxon>Endozoicomonadaceae</taxon>
        <taxon>Endozoicomonas</taxon>
    </lineage>
</organism>
<accession>A0ABY6GW85</accession>
<sequence>MKRNCINNKAAFIFLVLFSVTGFAESLIDRYLAPRLAVDCQAYLEFDPHSATAFIFSSVVDTDLYYWATDFYAHDGLYSQCDPYESFPRDRVEYPDPISIQDACDLLQLDEHDRPMIMIFNGLVEITRDPSFQGEVCSIEGVLN</sequence>
<evidence type="ECO:0000313" key="2">
    <source>
        <dbReference type="Proteomes" id="UP001163255"/>
    </source>
</evidence>
<protein>
    <submittedName>
        <fullName evidence="1">Uncharacterized protein</fullName>
    </submittedName>
</protein>